<dbReference type="SUPFAM" id="SSF46785">
    <property type="entry name" value="Winged helix' DNA-binding domain"/>
    <property type="match status" value="1"/>
</dbReference>
<dbReference type="EMBL" id="LR589310">
    <property type="protein sequence ID" value="VTP01480.1"/>
    <property type="molecule type" value="Genomic_DNA"/>
</dbReference>
<protein>
    <submittedName>
        <fullName evidence="9">Peroxide-responsive repressor PerR</fullName>
    </submittedName>
</protein>
<comment type="similarity">
    <text evidence="1">Belongs to the Fur family.</text>
</comment>
<feature type="binding site" evidence="7">
    <location>
        <position position="229"/>
    </location>
    <ligand>
        <name>Zn(2+)</name>
        <dbReference type="ChEBI" id="CHEBI:29105"/>
    </ligand>
</feature>
<accession>A0A653EVQ6</accession>
<dbReference type="GO" id="GO:1900376">
    <property type="term" value="P:regulation of secondary metabolite biosynthetic process"/>
    <property type="evidence" value="ECO:0007669"/>
    <property type="project" value="TreeGrafter"/>
</dbReference>
<dbReference type="CDD" id="cd07153">
    <property type="entry name" value="Fur_like"/>
    <property type="match status" value="1"/>
</dbReference>
<dbReference type="InterPro" id="IPR036390">
    <property type="entry name" value="WH_DNA-bd_sf"/>
</dbReference>
<keyword evidence="6" id="KW-0804">Transcription</keyword>
<feature type="binding site" evidence="7">
    <location>
        <position position="226"/>
    </location>
    <ligand>
        <name>Zn(2+)</name>
        <dbReference type="ChEBI" id="CHEBI:29105"/>
    </ligand>
</feature>
<dbReference type="Gene3D" id="3.30.1490.190">
    <property type="match status" value="1"/>
</dbReference>
<comment type="cofactor">
    <cofactor evidence="7">
        <name>Zn(2+)</name>
        <dbReference type="ChEBI" id="CHEBI:29105"/>
    </cofactor>
    <text evidence="7">Binds 1 zinc ion per subunit.</text>
</comment>
<name>A0A653EVQ6_MYCKA</name>
<dbReference type="InterPro" id="IPR002481">
    <property type="entry name" value="FUR"/>
</dbReference>
<dbReference type="Pfam" id="PF01475">
    <property type="entry name" value="FUR"/>
    <property type="match status" value="1"/>
</dbReference>
<evidence type="ECO:0000256" key="5">
    <source>
        <dbReference type="ARBA" id="ARBA00023125"/>
    </source>
</evidence>
<feature type="binding site" evidence="7">
    <location>
        <position position="185"/>
    </location>
    <ligand>
        <name>Zn(2+)</name>
        <dbReference type="ChEBI" id="CHEBI:29105"/>
    </ligand>
</feature>
<evidence type="ECO:0000313" key="9">
    <source>
        <dbReference type="EMBL" id="VTP01480.1"/>
    </source>
</evidence>
<evidence type="ECO:0000256" key="3">
    <source>
        <dbReference type="ARBA" id="ARBA00022833"/>
    </source>
</evidence>
<gene>
    <name evidence="9" type="primary">perR</name>
    <name evidence="9" type="ORF">BIN_B_02999</name>
</gene>
<dbReference type="PANTHER" id="PTHR33202:SF7">
    <property type="entry name" value="FERRIC UPTAKE REGULATION PROTEIN"/>
    <property type="match status" value="1"/>
</dbReference>
<evidence type="ECO:0000256" key="6">
    <source>
        <dbReference type="ARBA" id="ARBA00023163"/>
    </source>
</evidence>
<evidence type="ECO:0000256" key="1">
    <source>
        <dbReference type="ARBA" id="ARBA00007957"/>
    </source>
</evidence>
<evidence type="ECO:0000256" key="7">
    <source>
        <dbReference type="PIRSR" id="PIRSR602481-1"/>
    </source>
</evidence>
<evidence type="ECO:0000256" key="8">
    <source>
        <dbReference type="SAM" id="MobiDB-lite"/>
    </source>
</evidence>
<feature type="binding site" evidence="7">
    <location>
        <position position="188"/>
    </location>
    <ligand>
        <name>Zn(2+)</name>
        <dbReference type="ChEBI" id="CHEBI:29105"/>
    </ligand>
</feature>
<keyword evidence="5" id="KW-0238">DNA-binding</keyword>
<evidence type="ECO:0000256" key="2">
    <source>
        <dbReference type="ARBA" id="ARBA00022491"/>
    </source>
</evidence>
<dbReference type="PANTHER" id="PTHR33202">
    <property type="entry name" value="ZINC UPTAKE REGULATION PROTEIN"/>
    <property type="match status" value="1"/>
</dbReference>
<keyword evidence="4" id="KW-0805">Transcription regulation</keyword>
<feature type="region of interest" description="Disordered" evidence="8">
    <location>
        <begin position="29"/>
        <end position="88"/>
    </location>
</feature>
<dbReference type="GO" id="GO:0003700">
    <property type="term" value="F:DNA-binding transcription factor activity"/>
    <property type="evidence" value="ECO:0007669"/>
    <property type="project" value="InterPro"/>
</dbReference>
<keyword evidence="3 7" id="KW-0862">Zinc</keyword>
<dbReference type="InterPro" id="IPR043135">
    <property type="entry name" value="Fur_C"/>
</dbReference>
<feature type="region of interest" description="Disordered" evidence="8">
    <location>
        <begin position="236"/>
        <end position="255"/>
    </location>
</feature>
<dbReference type="GO" id="GO:0008270">
    <property type="term" value="F:zinc ion binding"/>
    <property type="evidence" value="ECO:0007669"/>
    <property type="project" value="TreeGrafter"/>
</dbReference>
<dbReference type="Gene3D" id="1.10.10.10">
    <property type="entry name" value="Winged helix-like DNA-binding domain superfamily/Winged helix DNA-binding domain"/>
    <property type="match status" value="1"/>
</dbReference>
<feature type="compositionally biased region" description="Low complexity" evidence="8">
    <location>
        <begin position="29"/>
        <end position="40"/>
    </location>
</feature>
<evidence type="ECO:0000256" key="4">
    <source>
        <dbReference type="ARBA" id="ARBA00023015"/>
    </source>
</evidence>
<feature type="compositionally biased region" description="Basic and acidic residues" evidence="8">
    <location>
        <begin position="240"/>
        <end position="255"/>
    </location>
</feature>
<organism evidence="9">
    <name type="scientific">Mycobacterium kansasii</name>
    <dbReference type="NCBI Taxonomy" id="1768"/>
    <lineage>
        <taxon>Bacteria</taxon>
        <taxon>Bacillati</taxon>
        <taxon>Actinomycetota</taxon>
        <taxon>Actinomycetes</taxon>
        <taxon>Mycobacteriales</taxon>
        <taxon>Mycobacteriaceae</taxon>
        <taxon>Mycobacterium</taxon>
    </lineage>
</organism>
<dbReference type="GO" id="GO:0000976">
    <property type="term" value="F:transcription cis-regulatory region binding"/>
    <property type="evidence" value="ECO:0007669"/>
    <property type="project" value="TreeGrafter"/>
</dbReference>
<dbReference type="InterPro" id="IPR036388">
    <property type="entry name" value="WH-like_DNA-bd_sf"/>
</dbReference>
<dbReference type="AlphaFoldDB" id="A0A653EVQ6"/>
<dbReference type="GO" id="GO:0045892">
    <property type="term" value="P:negative regulation of DNA-templated transcription"/>
    <property type="evidence" value="ECO:0007669"/>
    <property type="project" value="TreeGrafter"/>
</dbReference>
<keyword evidence="7" id="KW-0479">Metal-binding</keyword>
<sequence length="255" mass="27034">MAVTIVLAGRRAGSAPRVRVRGPAEIAGARQSASASGQARDVVAGPPARGTCRHQLTPQHPAPDGILANPALRRDTERVTSKPSGLDPAVTERIGRLLRAHGLRRMPSRIQVLAVLEPVNGHLSVAEIHQRLTACLSAETQPPDLATVYRTVTTLVDQGVLHALTLDGGVTTYGLATAPHHHAVCTRCGAIIEVPARQLSSALEHAMAGSSFALSERAGLTLRGLCPACQDIVQDLGDATDPRPPRRRDPAQRRR</sequence>
<reference evidence="9" key="1">
    <citation type="submission" date="2019-05" db="EMBL/GenBank/DDBJ databases">
        <authorList>
            <person name="Naeem R."/>
            <person name="Antony C."/>
            <person name="Guan Q."/>
        </authorList>
    </citation>
    <scope>NUCLEOTIDE SEQUENCE</scope>
    <source>
        <strain evidence="9">3</strain>
    </source>
</reference>
<proteinExistence type="inferred from homology"/>
<keyword evidence="2" id="KW-0678">Repressor</keyword>